<keyword evidence="2" id="KW-1185">Reference proteome</keyword>
<evidence type="ECO:0000256" key="1">
    <source>
        <dbReference type="ARBA" id="ARBA00005361"/>
    </source>
</evidence>
<dbReference type="RefSeq" id="XP_015608074.1">
    <property type="nucleotide sequence ID" value="XM_015752588.2"/>
</dbReference>
<evidence type="ECO:0000313" key="2">
    <source>
        <dbReference type="Proteomes" id="UP000694920"/>
    </source>
</evidence>
<sequence>MAISFWKYLKRNADDRSKFQKPGNFYATNRKHKPARYQNTYRLESYNPFKIEPVDKIVEMVMTNHLEDAVYDATEAPKICSEISSEIRKRILKLEFDRYKIVVIVTLIEKSSQSLESSMGFIWDVQRDNYSTYTLETQTFYAYCCVFGVYYE</sequence>
<dbReference type="Pfam" id="PF03645">
    <property type="entry name" value="Tctex-1"/>
    <property type="match status" value="1"/>
</dbReference>
<protein>
    <submittedName>
        <fullName evidence="3">Tctex1 domain-containing protein 1-A isoform X1</fullName>
    </submittedName>
</protein>
<gene>
    <name evidence="3" type="primary">LOC107273930</name>
</gene>
<dbReference type="Proteomes" id="UP000694920">
    <property type="component" value="Unplaced"/>
</dbReference>
<dbReference type="KEGG" id="ccin:107273930"/>
<organism evidence="2 3">
    <name type="scientific">Cephus cinctus</name>
    <name type="common">Wheat stem sawfly</name>
    <dbReference type="NCBI Taxonomy" id="211228"/>
    <lineage>
        <taxon>Eukaryota</taxon>
        <taxon>Metazoa</taxon>
        <taxon>Ecdysozoa</taxon>
        <taxon>Arthropoda</taxon>
        <taxon>Hexapoda</taxon>
        <taxon>Insecta</taxon>
        <taxon>Pterygota</taxon>
        <taxon>Neoptera</taxon>
        <taxon>Endopterygota</taxon>
        <taxon>Hymenoptera</taxon>
        <taxon>Cephoidea</taxon>
        <taxon>Cephidae</taxon>
        <taxon>Cephus</taxon>
    </lineage>
</organism>
<comment type="similarity">
    <text evidence="1">Belongs to the dynein light chain Tctex-type family.</text>
</comment>
<name>A0AAJ7CDE1_CEPCN</name>
<accession>A0AAJ7CDE1</accession>
<dbReference type="GO" id="GO:0007018">
    <property type="term" value="P:microtubule-based movement"/>
    <property type="evidence" value="ECO:0007669"/>
    <property type="project" value="TreeGrafter"/>
</dbReference>
<dbReference type="GO" id="GO:0045505">
    <property type="term" value="F:dynein intermediate chain binding"/>
    <property type="evidence" value="ECO:0007669"/>
    <property type="project" value="TreeGrafter"/>
</dbReference>
<dbReference type="CDD" id="cd21451">
    <property type="entry name" value="DLC-like_TCTEX1D"/>
    <property type="match status" value="1"/>
</dbReference>
<dbReference type="GO" id="GO:0005737">
    <property type="term" value="C:cytoplasm"/>
    <property type="evidence" value="ECO:0007669"/>
    <property type="project" value="TreeGrafter"/>
</dbReference>
<dbReference type="InterPro" id="IPR038586">
    <property type="entry name" value="Tctex-1-like_sf"/>
</dbReference>
<dbReference type="PANTHER" id="PTHR21255">
    <property type="entry name" value="T-COMPLEX-ASSOCIATED-TESTIS-EXPRESSED 1/ DYNEIN LIGHT CHAIN"/>
    <property type="match status" value="1"/>
</dbReference>
<proteinExistence type="inferred from homology"/>
<evidence type="ECO:0000313" key="3">
    <source>
        <dbReference type="RefSeq" id="XP_015608074.1"/>
    </source>
</evidence>
<dbReference type="GO" id="GO:0005868">
    <property type="term" value="C:cytoplasmic dynein complex"/>
    <property type="evidence" value="ECO:0007669"/>
    <property type="project" value="TreeGrafter"/>
</dbReference>
<dbReference type="Gene3D" id="3.30.1140.40">
    <property type="entry name" value="Tctex-1"/>
    <property type="match status" value="1"/>
</dbReference>
<dbReference type="GeneID" id="107273930"/>
<dbReference type="PANTHER" id="PTHR21255:SF65">
    <property type="entry name" value="TCTEX1 DOMAIN-CONTAINING PROTEIN 2"/>
    <property type="match status" value="1"/>
</dbReference>
<dbReference type="InterPro" id="IPR005334">
    <property type="entry name" value="Tctex-1-like"/>
</dbReference>
<reference evidence="3" key="1">
    <citation type="submission" date="2025-08" db="UniProtKB">
        <authorList>
            <consortium name="RefSeq"/>
        </authorList>
    </citation>
    <scope>IDENTIFICATION</scope>
</reference>
<dbReference type="AlphaFoldDB" id="A0AAJ7CDE1"/>